<dbReference type="InterPro" id="IPR050196">
    <property type="entry name" value="Cytochrome_P450_Monoox"/>
</dbReference>
<comment type="caution">
    <text evidence="9">The sequence shown here is derived from an EMBL/GenBank/DDBJ whole genome shotgun (WGS) entry which is preliminary data.</text>
</comment>
<keyword evidence="2 7" id="KW-0349">Heme</keyword>
<keyword evidence="5 7" id="KW-0408">Iron</keyword>
<keyword evidence="3 7" id="KW-0479">Metal-binding</keyword>
<keyword evidence="4 7" id="KW-0560">Oxidoreductase</keyword>
<dbReference type="Gene3D" id="1.10.630.10">
    <property type="entry name" value="Cytochrome P450"/>
    <property type="match status" value="1"/>
</dbReference>
<dbReference type="InterPro" id="IPR001128">
    <property type="entry name" value="Cyt_P450"/>
</dbReference>
<comment type="similarity">
    <text evidence="1 7">Belongs to the cytochrome P450 family.</text>
</comment>
<keyword evidence="8" id="KW-0472">Membrane</keyword>
<dbReference type="PANTHER" id="PTHR24291:SF50">
    <property type="entry name" value="BIFUNCTIONAL ALBAFLAVENONE MONOOXYGENASE_TERPENE SYNTHASE"/>
    <property type="match status" value="1"/>
</dbReference>
<evidence type="ECO:0000256" key="1">
    <source>
        <dbReference type="ARBA" id="ARBA00010617"/>
    </source>
</evidence>
<dbReference type="InterPro" id="IPR002401">
    <property type="entry name" value="Cyt_P450_E_grp-I"/>
</dbReference>
<keyword evidence="6 7" id="KW-0503">Monooxygenase</keyword>
<accession>A0ABV8EE06</accession>
<dbReference type="InterPro" id="IPR017972">
    <property type="entry name" value="Cyt_P450_CS"/>
</dbReference>
<dbReference type="PROSITE" id="PS00086">
    <property type="entry name" value="CYTOCHROME_P450"/>
    <property type="match status" value="1"/>
</dbReference>
<dbReference type="Pfam" id="PF00067">
    <property type="entry name" value="p450"/>
    <property type="match status" value="1"/>
</dbReference>
<name>A0ABV8EE06_9HYPH</name>
<evidence type="ECO:0000256" key="4">
    <source>
        <dbReference type="ARBA" id="ARBA00023002"/>
    </source>
</evidence>
<evidence type="ECO:0000313" key="9">
    <source>
        <dbReference type="EMBL" id="MFC3970561.1"/>
    </source>
</evidence>
<evidence type="ECO:0000256" key="6">
    <source>
        <dbReference type="ARBA" id="ARBA00023033"/>
    </source>
</evidence>
<dbReference type="SUPFAM" id="SSF48264">
    <property type="entry name" value="Cytochrome P450"/>
    <property type="match status" value="1"/>
</dbReference>
<keyword evidence="10" id="KW-1185">Reference proteome</keyword>
<sequence length="417" mass="46530">MSSCHAIESPLIALDDGIYIVTEPEFIETILHDRGDRFQKSGSSDAKDMVSFPFSLMNSSGDDWKAKRRVMQPDFSLRRVTSDGRKTLAITEAHLARWPAGPASLDIRTLLQELCLDVGCQFFLNATLDEEGKAAFMALSDAIILKTRDSLRFPLGRLDRTSYRLAITREKAKAVARKALAKATQQPDVAANTEWSGSFVTHTSSESAEWLCDEFCALVLSGLEPMSAGLTWTVHLLTSHPDVLERVTAEVDTARCNEWSAGEGVVNLDAFPETRASLMEALRLFPPAWLTGRIVARDTMLGDFFLAAGSALMISPWINHHSARFFDEPQRFKPERWLDKSTQQRLPRYAFFPFGGGIRRCIGEHFSLIHIGLILVSILRRFYLKPMSNSKARPYPALVLRPLGVKIEVSPRSTAGN</sequence>
<keyword evidence="8" id="KW-1133">Transmembrane helix</keyword>
<evidence type="ECO:0000313" key="10">
    <source>
        <dbReference type="Proteomes" id="UP001595697"/>
    </source>
</evidence>
<dbReference type="EMBL" id="JBHSBD010000111">
    <property type="protein sequence ID" value="MFC3970561.1"/>
    <property type="molecule type" value="Genomic_DNA"/>
</dbReference>
<dbReference type="Proteomes" id="UP001595697">
    <property type="component" value="Unassembled WGS sequence"/>
</dbReference>
<dbReference type="InterPro" id="IPR036396">
    <property type="entry name" value="Cyt_P450_sf"/>
</dbReference>
<organism evidence="9 10">
    <name type="scientific">Rhizobium lemnae</name>
    <dbReference type="NCBI Taxonomy" id="1214924"/>
    <lineage>
        <taxon>Bacteria</taxon>
        <taxon>Pseudomonadati</taxon>
        <taxon>Pseudomonadota</taxon>
        <taxon>Alphaproteobacteria</taxon>
        <taxon>Hyphomicrobiales</taxon>
        <taxon>Rhizobiaceae</taxon>
        <taxon>Rhizobium/Agrobacterium group</taxon>
        <taxon>Rhizobium</taxon>
    </lineage>
</organism>
<reference evidence="10" key="1">
    <citation type="journal article" date="2019" name="Int. J. Syst. Evol. Microbiol.">
        <title>The Global Catalogue of Microorganisms (GCM) 10K type strain sequencing project: providing services to taxonomists for standard genome sequencing and annotation.</title>
        <authorList>
            <consortium name="The Broad Institute Genomics Platform"/>
            <consortium name="The Broad Institute Genome Sequencing Center for Infectious Disease"/>
            <person name="Wu L."/>
            <person name="Ma J."/>
        </authorList>
    </citation>
    <scope>NUCLEOTIDE SEQUENCE [LARGE SCALE GENOMIC DNA]</scope>
    <source>
        <strain evidence="10">TBRC 5781</strain>
    </source>
</reference>
<evidence type="ECO:0000256" key="7">
    <source>
        <dbReference type="RuleBase" id="RU000461"/>
    </source>
</evidence>
<proteinExistence type="inferred from homology"/>
<evidence type="ECO:0000256" key="8">
    <source>
        <dbReference type="SAM" id="Phobius"/>
    </source>
</evidence>
<dbReference type="PANTHER" id="PTHR24291">
    <property type="entry name" value="CYTOCHROME P450 FAMILY 4"/>
    <property type="match status" value="1"/>
</dbReference>
<evidence type="ECO:0000256" key="2">
    <source>
        <dbReference type="ARBA" id="ARBA00022617"/>
    </source>
</evidence>
<evidence type="ECO:0000256" key="3">
    <source>
        <dbReference type="ARBA" id="ARBA00022723"/>
    </source>
</evidence>
<feature type="transmembrane region" description="Helical" evidence="8">
    <location>
        <begin position="366"/>
        <end position="383"/>
    </location>
</feature>
<gene>
    <name evidence="9" type="ORF">ACFOVS_21025</name>
</gene>
<evidence type="ECO:0000256" key="5">
    <source>
        <dbReference type="ARBA" id="ARBA00023004"/>
    </source>
</evidence>
<dbReference type="PRINTS" id="PR00463">
    <property type="entry name" value="EP450I"/>
</dbReference>
<protein>
    <submittedName>
        <fullName evidence="9">Cytochrome P450</fullName>
    </submittedName>
</protein>
<keyword evidence="8" id="KW-0812">Transmembrane</keyword>
<dbReference type="PRINTS" id="PR00385">
    <property type="entry name" value="P450"/>
</dbReference>